<dbReference type="PROSITE" id="PS51257">
    <property type="entry name" value="PROKAR_LIPOPROTEIN"/>
    <property type="match status" value="1"/>
</dbReference>
<dbReference type="Pfam" id="PF12146">
    <property type="entry name" value="Hydrolase_4"/>
    <property type="match status" value="1"/>
</dbReference>
<feature type="binding site" evidence="2">
    <location>
        <position position="95"/>
    </location>
    <ligand>
        <name>substrate</name>
    </ligand>
</feature>
<evidence type="ECO:0000313" key="4">
    <source>
        <dbReference type="EMBL" id="QHA01683.1"/>
    </source>
</evidence>
<dbReference type="PIRSF" id="PIRSF017388">
    <property type="entry name" value="Esterase_lipase"/>
    <property type="match status" value="1"/>
</dbReference>
<dbReference type="Gene3D" id="3.40.50.1820">
    <property type="entry name" value="alpha/beta hydrolase"/>
    <property type="match status" value="1"/>
</dbReference>
<feature type="active site" description="Nucleophile" evidence="1">
    <location>
        <position position="94"/>
    </location>
</feature>
<evidence type="ECO:0000259" key="3">
    <source>
        <dbReference type="Pfam" id="PF12146"/>
    </source>
</evidence>
<sequence>MFTREELIKPFYFPGGSTAILLIHGFTACPIDMKPLGERFKDWGYTVQASLLPGHGTSEEDLKKTSWQDWERAVAEAAEQLKETCQKVLAVGHSMGGLLALSLAAQGRVDGAVSINAPIIYVDEKLHQAESLIGKIEYVGKPHKTNEISLNSEGLPHFSYIQVPVISFISLNQAIERMKGKLPQISCPTLMVQSMADGTVHPSSGEFIQKSIGDRYCDAVYWKDEDHYLPLSAARDELARKIREFIEKRQLLVP</sequence>
<feature type="domain" description="Serine aminopeptidase S33" evidence="3">
    <location>
        <begin position="19"/>
        <end position="216"/>
    </location>
</feature>
<keyword evidence="4" id="KW-0378">Hydrolase</keyword>
<proteinExistence type="predicted"/>
<evidence type="ECO:0000256" key="2">
    <source>
        <dbReference type="PIRSR" id="PIRSR017388-2"/>
    </source>
</evidence>
<dbReference type="InterPro" id="IPR029058">
    <property type="entry name" value="AB_hydrolase_fold"/>
</dbReference>
<accession>A0A857DLJ6</accession>
<feature type="binding site" evidence="2">
    <location>
        <position position="26"/>
    </location>
    <ligand>
        <name>substrate</name>
    </ligand>
</feature>
<dbReference type="SUPFAM" id="SSF53474">
    <property type="entry name" value="alpha/beta-Hydrolases"/>
    <property type="match status" value="1"/>
</dbReference>
<protein>
    <submittedName>
        <fullName evidence="4">Alpha/beta fold hydrolase</fullName>
    </submittedName>
</protein>
<dbReference type="PANTHER" id="PTHR43798">
    <property type="entry name" value="MONOACYLGLYCEROL LIPASE"/>
    <property type="match status" value="1"/>
</dbReference>
<name>A0A857DLJ6_9FIRM</name>
<dbReference type="EMBL" id="CP046996">
    <property type="protein sequence ID" value="QHA01683.1"/>
    <property type="molecule type" value="Genomic_DNA"/>
</dbReference>
<gene>
    <name evidence="4" type="ORF">GQ588_14060</name>
</gene>
<dbReference type="InterPro" id="IPR022742">
    <property type="entry name" value="Hydrolase_4"/>
</dbReference>
<organism evidence="4 5">
    <name type="scientific">Dehalobacter restrictus</name>
    <dbReference type="NCBI Taxonomy" id="55583"/>
    <lineage>
        <taxon>Bacteria</taxon>
        <taxon>Bacillati</taxon>
        <taxon>Bacillota</taxon>
        <taxon>Clostridia</taxon>
        <taxon>Eubacteriales</taxon>
        <taxon>Desulfitobacteriaceae</taxon>
        <taxon>Dehalobacter</taxon>
    </lineage>
</organism>
<feature type="active site" description="Charge relay system" evidence="1">
    <location>
        <position position="197"/>
    </location>
</feature>
<dbReference type="InterPro" id="IPR000073">
    <property type="entry name" value="AB_hydrolase_1"/>
</dbReference>
<dbReference type="AlphaFoldDB" id="A0A857DLJ6"/>
<dbReference type="PRINTS" id="PR00111">
    <property type="entry name" value="ABHYDROLASE"/>
</dbReference>
<dbReference type="Proteomes" id="UP000430508">
    <property type="component" value="Chromosome"/>
</dbReference>
<evidence type="ECO:0000313" key="5">
    <source>
        <dbReference type="Proteomes" id="UP000430508"/>
    </source>
</evidence>
<evidence type="ECO:0000256" key="1">
    <source>
        <dbReference type="PIRSR" id="PIRSR017388-1"/>
    </source>
</evidence>
<dbReference type="InterPro" id="IPR012354">
    <property type="entry name" value="Esterase_lipase"/>
</dbReference>
<reference evidence="4 5" key="1">
    <citation type="submission" date="2019-12" db="EMBL/GenBank/DDBJ databases">
        <title>Sequence classification of anaerobic respiratory reductive dehalogenases: First we see many, then we see few.</title>
        <authorList>
            <person name="Molenda O."/>
            <person name="Puentes Jacome L.A."/>
            <person name="Cao X."/>
            <person name="Nesbo C.L."/>
            <person name="Tang S."/>
            <person name="Morson N."/>
            <person name="Patron J."/>
            <person name="Lomheim L."/>
            <person name="Wishart D.S."/>
            <person name="Edwards E.A."/>
        </authorList>
    </citation>
    <scope>NUCLEOTIDE SEQUENCE [LARGE SCALE GENOMIC DNA]</scope>
    <source>
        <strain evidence="4 5">12DCA</strain>
    </source>
</reference>
<dbReference type="RefSeq" id="WP_158208641.1">
    <property type="nucleotide sequence ID" value="NZ_CP046996.1"/>
</dbReference>
<dbReference type="GO" id="GO:0052689">
    <property type="term" value="F:carboxylic ester hydrolase activity"/>
    <property type="evidence" value="ECO:0007669"/>
    <property type="project" value="InterPro"/>
</dbReference>
<feature type="active site" description="Charge relay system" evidence="1">
    <location>
        <position position="227"/>
    </location>
</feature>
<dbReference type="InterPro" id="IPR050266">
    <property type="entry name" value="AB_hydrolase_sf"/>
</dbReference>